<evidence type="ECO:0000256" key="6">
    <source>
        <dbReference type="RuleBase" id="RU365089"/>
    </source>
</evidence>
<dbReference type="PANTHER" id="PTHR33217">
    <property type="entry name" value="TRANSPOSASE FOR INSERTION SEQUENCE ELEMENT IS1081"/>
    <property type="match status" value="1"/>
</dbReference>
<protein>
    <recommendedName>
        <fullName evidence="6">Mutator family transposase</fullName>
    </recommendedName>
</protein>
<keyword evidence="5 6" id="KW-0233">DNA recombination</keyword>
<dbReference type="AlphaFoldDB" id="A0AAE3ZRN8"/>
<accession>A0AAE3ZRN8</accession>
<comment type="caution">
    <text evidence="7">The sequence shown here is derived from an EMBL/GenBank/DDBJ whole genome shotgun (WGS) entry which is preliminary data.</text>
</comment>
<dbReference type="GO" id="GO:0003677">
    <property type="term" value="F:DNA binding"/>
    <property type="evidence" value="ECO:0007669"/>
    <property type="project" value="UniProtKB-UniRule"/>
</dbReference>
<evidence type="ECO:0000313" key="7">
    <source>
        <dbReference type="EMBL" id="MDR7322620.1"/>
    </source>
</evidence>
<keyword evidence="8" id="KW-1185">Reference proteome</keyword>
<dbReference type="PANTHER" id="PTHR33217:SF8">
    <property type="entry name" value="MUTATOR FAMILY TRANSPOSASE"/>
    <property type="match status" value="1"/>
</dbReference>
<dbReference type="GO" id="GO:0006313">
    <property type="term" value="P:DNA transposition"/>
    <property type="evidence" value="ECO:0007669"/>
    <property type="project" value="UniProtKB-UniRule"/>
</dbReference>
<dbReference type="Proteomes" id="UP001183629">
    <property type="component" value="Unassembled WGS sequence"/>
</dbReference>
<name>A0AAE3ZRN8_9ACTN</name>
<keyword evidence="3 6" id="KW-0815">Transposition</keyword>
<reference evidence="7 8" key="1">
    <citation type="submission" date="2023-07" db="EMBL/GenBank/DDBJ databases">
        <title>Sequencing the genomes of 1000 actinobacteria strains.</title>
        <authorList>
            <person name="Klenk H.-P."/>
        </authorList>
    </citation>
    <scope>NUCLEOTIDE SEQUENCE [LARGE SCALE GENOMIC DNA]</scope>
    <source>
        <strain evidence="7 8">DSM 44711</strain>
    </source>
</reference>
<organism evidence="7 8">
    <name type="scientific">Catenuloplanes niger</name>
    <dbReference type="NCBI Taxonomy" id="587534"/>
    <lineage>
        <taxon>Bacteria</taxon>
        <taxon>Bacillati</taxon>
        <taxon>Actinomycetota</taxon>
        <taxon>Actinomycetes</taxon>
        <taxon>Micromonosporales</taxon>
        <taxon>Micromonosporaceae</taxon>
        <taxon>Catenuloplanes</taxon>
    </lineage>
</organism>
<evidence type="ECO:0000256" key="1">
    <source>
        <dbReference type="ARBA" id="ARBA00002190"/>
    </source>
</evidence>
<dbReference type="EMBL" id="JAVDYC010000001">
    <property type="protein sequence ID" value="MDR7322620.1"/>
    <property type="molecule type" value="Genomic_DNA"/>
</dbReference>
<dbReference type="InterPro" id="IPR001207">
    <property type="entry name" value="Transposase_mutator"/>
</dbReference>
<dbReference type="Pfam" id="PF00872">
    <property type="entry name" value="Transposase_mut"/>
    <property type="match status" value="1"/>
</dbReference>
<evidence type="ECO:0000256" key="5">
    <source>
        <dbReference type="ARBA" id="ARBA00023172"/>
    </source>
</evidence>
<keyword evidence="6" id="KW-0814">Transposable element</keyword>
<sequence>MAEWQNRLLDPIYPVVFVDAVSVKLWDGQVANRSICLTLAVTVDGHRDILGMRAGDGGKGAKHWLHVLTELKSGGVADMLMLVCDGLQGLPQAGEAV</sequence>
<gene>
    <name evidence="7" type="ORF">J2S44_002870</name>
</gene>
<evidence type="ECO:0000256" key="2">
    <source>
        <dbReference type="ARBA" id="ARBA00010961"/>
    </source>
</evidence>
<comment type="function">
    <text evidence="1 6">Required for the transposition of the insertion element.</text>
</comment>
<evidence type="ECO:0000256" key="4">
    <source>
        <dbReference type="ARBA" id="ARBA00023125"/>
    </source>
</evidence>
<proteinExistence type="inferred from homology"/>
<dbReference type="GO" id="GO:0004803">
    <property type="term" value="F:transposase activity"/>
    <property type="evidence" value="ECO:0007669"/>
    <property type="project" value="UniProtKB-UniRule"/>
</dbReference>
<keyword evidence="4 6" id="KW-0238">DNA-binding</keyword>
<evidence type="ECO:0000313" key="8">
    <source>
        <dbReference type="Proteomes" id="UP001183629"/>
    </source>
</evidence>
<evidence type="ECO:0000256" key="3">
    <source>
        <dbReference type="ARBA" id="ARBA00022578"/>
    </source>
</evidence>
<comment type="similarity">
    <text evidence="2 6">Belongs to the transposase mutator family.</text>
</comment>